<dbReference type="EMBL" id="QDEB01024492">
    <property type="protein sequence ID" value="RZC40627.1"/>
    <property type="molecule type" value="Genomic_DNA"/>
</dbReference>
<dbReference type="GO" id="GO:0004497">
    <property type="term" value="F:monooxygenase activity"/>
    <property type="evidence" value="ECO:0007669"/>
    <property type="project" value="UniProtKB-KW"/>
</dbReference>
<comment type="cofactor">
    <cofactor evidence="1">
        <name>heme</name>
        <dbReference type="ChEBI" id="CHEBI:30413"/>
    </cofactor>
</comment>
<evidence type="ECO:0000256" key="7">
    <source>
        <dbReference type="ARBA" id="ARBA00022824"/>
    </source>
</evidence>
<evidence type="ECO:0000256" key="11">
    <source>
        <dbReference type="ARBA" id="ARBA00023033"/>
    </source>
</evidence>
<keyword evidence="7" id="KW-0256">Endoplasmic reticulum</keyword>
<dbReference type="InterPro" id="IPR036396">
    <property type="entry name" value="Cyt_P450_sf"/>
</dbReference>
<keyword evidence="8" id="KW-0492">Microsome</keyword>
<reference evidence="14 15" key="1">
    <citation type="submission" date="2017-03" db="EMBL/GenBank/DDBJ databases">
        <title>Genome of the blue death feigning beetle - Asbolus verrucosus.</title>
        <authorList>
            <person name="Rider S.D."/>
        </authorList>
    </citation>
    <scope>NUCLEOTIDE SEQUENCE [LARGE SCALE GENOMIC DNA]</scope>
    <source>
        <strain evidence="14">Butters</strain>
        <tissue evidence="14">Head and leg muscle</tissue>
    </source>
</reference>
<gene>
    <name evidence="14" type="ORF">BDFB_008270</name>
</gene>
<evidence type="ECO:0000256" key="5">
    <source>
        <dbReference type="ARBA" id="ARBA00022617"/>
    </source>
</evidence>
<evidence type="ECO:0000256" key="10">
    <source>
        <dbReference type="ARBA" id="ARBA00023004"/>
    </source>
</evidence>
<dbReference type="STRING" id="1661398.A0A482W7C5"/>
<evidence type="ECO:0000256" key="13">
    <source>
        <dbReference type="SAM" id="Phobius"/>
    </source>
</evidence>
<dbReference type="PRINTS" id="PR00385">
    <property type="entry name" value="P450"/>
</dbReference>
<dbReference type="CDD" id="cd11056">
    <property type="entry name" value="CYP6-like"/>
    <property type="match status" value="1"/>
</dbReference>
<comment type="subcellular location">
    <subcellularLocation>
        <location evidence="3">Endoplasmic reticulum membrane</location>
        <topology evidence="3">Peripheral membrane protein</topology>
    </subcellularLocation>
    <subcellularLocation>
        <location evidence="2">Microsome membrane</location>
        <topology evidence="2">Peripheral membrane protein</topology>
    </subcellularLocation>
</comment>
<dbReference type="InterPro" id="IPR002402">
    <property type="entry name" value="Cyt_P450_E_grp-II"/>
</dbReference>
<keyword evidence="15" id="KW-1185">Reference proteome</keyword>
<keyword evidence="5" id="KW-0349">Heme</keyword>
<evidence type="ECO:0000256" key="3">
    <source>
        <dbReference type="ARBA" id="ARBA00004406"/>
    </source>
</evidence>
<keyword evidence="6" id="KW-0479">Metal-binding</keyword>
<keyword evidence="13" id="KW-0812">Transmembrane</keyword>
<evidence type="ECO:0000256" key="6">
    <source>
        <dbReference type="ARBA" id="ARBA00022723"/>
    </source>
</evidence>
<dbReference type="GO" id="GO:0016705">
    <property type="term" value="F:oxidoreductase activity, acting on paired donors, with incorporation or reduction of molecular oxygen"/>
    <property type="evidence" value="ECO:0007669"/>
    <property type="project" value="InterPro"/>
</dbReference>
<dbReference type="FunFam" id="1.10.630.10:FF:000182">
    <property type="entry name" value="Cytochrome P450 3A4"/>
    <property type="match status" value="1"/>
</dbReference>
<dbReference type="PANTHER" id="PTHR24292">
    <property type="entry name" value="CYTOCHROME P450"/>
    <property type="match status" value="1"/>
</dbReference>
<comment type="similarity">
    <text evidence="4">Belongs to the cytochrome P450 family.</text>
</comment>
<organism evidence="14 15">
    <name type="scientific">Asbolus verrucosus</name>
    <name type="common">Desert ironclad beetle</name>
    <dbReference type="NCBI Taxonomy" id="1661398"/>
    <lineage>
        <taxon>Eukaryota</taxon>
        <taxon>Metazoa</taxon>
        <taxon>Ecdysozoa</taxon>
        <taxon>Arthropoda</taxon>
        <taxon>Hexapoda</taxon>
        <taxon>Insecta</taxon>
        <taxon>Pterygota</taxon>
        <taxon>Neoptera</taxon>
        <taxon>Endopterygota</taxon>
        <taxon>Coleoptera</taxon>
        <taxon>Polyphaga</taxon>
        <taxon>Cucujiformia</taxon>
        <taxon>Tenebrionidae</taxon>
        <taxon>Pimeliinae</taxon>
        <taxon>Asbolus</taxon>
    </lineage>
</organism>
<evidence type="ECO:0000256" key="1">
    <source>
        <dbReference type="ARBA" id="ARBA00001971"/>
    </source>
</evidence>
<dbReference type="GO" id="GO:0005506">
    <property type="term" value="F:iron ion binding"/>
    <property type="evidence" value="ECO:0007669"/>
    <property type="project" value="InterPro"/>
</dbReference>
<evidence type="ECO:0000256" key="4">
    <source>
        <dbReference type="ARBA" id="ARBA00010617"/>
    </source>
</evidence>
<dbReference type="SUPFAM" id="SSF48264">
    <property type="entry name" value="Cytochrome P450"/>
    <property type="match status" value="1"/>
</dbReference>
<keyword evidence="10" id="KW-0408">Iron</keyword>
<dbReference type="Proteomes" id="UP000292052">
    <property type="component" value="Unassembled WGS sequence"/>
</dbReference>
<evidence type="ECO:0000256" key="2">
    <source>
        <dbReference type="ARBA" id="ARBA00004174"/>
    </source>
</evidence>
<accession>A0A482W7C5</accession>
<proteinExistence type="inferred from homology"/>
<protein>
    <submittedName>
        <fullName evidence="14">p450 domain containing protein</fullName>
    </submittedName>
</protein>
<feature type="transmembrane region" description="Helical" evidence="13">
    <location>
        <begin position="6"/>
        <end position="23"/>
    </location>
</feature>
<evidence type="ECO:0000256" key="9">
    <source>
        <dbReference type="ARBA" id="ARBA00023002"/>
    </source>
</evidence>
<evidence type="ECO:0000256" key="8">
    <source>
        <dbReference type="ARBA" id="ARBA00022848"/>
    </source>
</evidence>
<dbReference type="AlphaFoldDB" id="A0A482W7C5"/>
<dbReference type="InterPro" id="IPR001128">
    <property type="entry name" value="Cyt_P450"/>
</dbReference>
<keyword evidence="12 13" id="KW-0472">Membrane</keyword>
<keyword evidence="11" id="KW-0503">Monooxygenase</keyword>
<dbReference type="Pfam" id="PF00067">
    <property type="entry name" value="p450"/>
    <property type="match status" value="1"/>
</dbReference>
<evidence type="ECO:0000313" key="15">
    <source>
        <dbReference type="Proteomes" id="UP000292052"/>
    </source>
</evidence>
<dbReference type="GO" id="GO:0005789">
    <property type="term" value="C:endoplasmic reticulum membrane"/>
    <property type="evidence" value="ECO:0007669"/>
    <property type="project" value="UniProtKB-SubCell"/>
</dbReference>
<dbReference type="PRINTS" id="PR00464">
    <property type="entry name" value="EP450II"/>
</dbReference>
<dbReference type="Gene3D" id="1.10.630.10">
    <property type="entry name" value="Cytochrome P450"/>
    <property type="match status" value="1"/>
</dbReference>
<name>A0A482W7C5_ASBVE</name>
<keyword evidence="13" id="KW-1133">Transmembrane helix</keyword>
<evidence type="ECO:0000256" key="12">
    <source>
        <dbReference type="ARBA" id="ARBA00023136"/>
    </source>
</evidence>
<dbReference type="GO" id="GO:0020037">
    <property type="term" value="F:heme binding"/>
    <property type="evidence" value="ECO:0007669"/>
    <property type="project" value="InterPro"/>
</dbReference>
<dbReference type="OrthoDB" id="2789670at2759"/>
<evidence type="ECO:0000313" key="14">
    <source>
        <dbReference type="EMBL" id="RZC40627.1"/>
    </source>
</evidence>
<sequence length="420" mass="49297">MMIWWEMIYIYLGCLLLVLYYLFSKSNNYWESKGIPFEKPFLFFGSMYNLIMRKESFFETVRAIYKKYKTPYVGIYIFNQRHLLVRSPELLKKILVKDFDKFINRNVAANESVDPISFHSLFSAKDTTWRNIRAKMSPVFTSGKIKLMLPLMKECGRDLTEYLTKNNGETLDTRNVTKKYSVDIISSCAFGINSNCLKNENSEIMKVATKLLNFNTFVRSISVLSFFFIPKFVDIFRLTFGDLTSANYLMNIFKDTLKEREERKIVRHDLIDLLNNLKNNETVDDEYKFDDIKMAAQAITFFAAGNDTTSSTISFALYELALNKEIQDRLRQEVRESFDKVGDFTYESIQEMIYLDMVLTEALRKYPLTTSLNRVVNTDYTFEETGLKLDKNLPAYIMIRNIILIQRNSFQNVSVKDLLY</sequence>
<comment type="caution">
    <text evidence="14">The sequence shown here is derived from an EMBL/GenBank/DDBJ whole genome shotgun (WGS) entry which is preliminary data.</text>
</comment>
<dbReference type="InterPro" id="IPR050476">
    <property type="entry name" value="Insect_CytP450_Detox"/>
</dbReference>
<dbReference type="PANTHER" id="PTHR24292:SF45">
    <property type="entry name" value="CYTOCHROME P450 6G1-RELATED"/>
    <property type="match status" value="1"/>
</dbReference>
<keyword evidence="9" id="KW-0560">Oxidoreductase</keyword>